<reference evidence="3" key="1">
    <citation type="submission" date="2021-10" db="EMBL/GenBank/DDBJ databases">
        <title>Tropical sea cucumber genome reveals ecological adaptation and Cuvierian tubules defense mechanism.</title>
        <authorList>
            <person name="Chen T."/>
        </authorList>
    </citation>
    <scope>NUCLEOTIDE SEQUENCE</scope>
    <source>
        <strain evidence="3">Nanhai2018</strain>
        <tissue evidence="3">Muscle</tissue>
    </source>
</reference>
<dbReference type="Gene3D" id="4.10.60.10">
    <property type="entry name" value="Zinc finger, CCHC-type"/>
    <property type="match status" value="1"/>
</dbReference>
<keyword evidence="1" id="KW-0479">Metal-binding</keyword>
<dbReference type="SUPFAM" id="SSF57756">
    <property type="entry name" value="Retrovirus zinc finger-like domains"/>
    <property type="match status" value="1"/>
</dbReference>
<feature type="domain" description="CCHC-type" evidence="2">
    <location>
        <begin position="97"/>
        <end position="112"/>
    </location>
</feature>
<accession>A0A9Q1BH38</accession>
<comment type="caution">
    <text evidence="3">The sequence shown here is derived from an EMBL/GenBank/DDBJ whole genome shotgun (WGS) entry which is preliminary data.</text>
</comment>
<gene>
    <name evidence="3" type="ORF">HOLleu_35014</name>
</gene>
<evidence type="ECO:0000313" key="4">
    <source>
        <dbReference type="Proteomes" id="UP001152320"/>
    </source>
</evidence>
<sequence length="129" mass="14728">MTKPDSLAEAVTAVMEMESFQQAQMHQFRQQKGNLRNIDNSQDDQSPLTTNLASIRKALEEIKGTIAELQAWKGGMEKRDNPADVPASDWPGRFRGRCWNCGDLGHLRRHCRAPKMYRPYQENGQEPGR</sequence>
<dbReference type="PROSITE" id="PS50158">
    <property type="entry name" value="ZF_CCHC"/>
    <property type="match status" value="1"/>
</dbReference>
<evidence type="ECO:0000256" key="1">
    <source>
        <dbReference type="PROSITE-ProRule" id="PRU00047"/>
    </source>
</evidence>
<name>A0A9Q1BH38_HOLLE</name>
<keyword evidence="1" id="KW-0863">Zinc-finger</keyword>
<evidence type="ECO:0000313" key="3">
    <source>
        <dbReference type="EMBL" id="KAJ8024949.1"/>
    </source>
</evidence>
<dbReference type="InterPro" id="IPR001878">
    <property type="entry name" value="Znf_CCHC"/>
</dbReference>
<dbReference type="SMART" id="SM00343">
    <property type="entry name" value="ZnF_C2HC"/>
    <property type="match status" value="1"/>
</dbReference>
<proteinExistence type="predicted"/>
<protein>
    <recommendedName>
        <fullName evidence="2">CCHC-type domain-containing protein</fullName>
    </recommendedName>
</protein>
<dbReference type="OrthoDB" id="6759373at2759"/>
<dbReference type="InterPro" id="IPR036875">
    <property type="entry name" value="Znf_CCHC_sf"/>
</dbReference>
<dbReference type="GO" id="GO:0003676">
    <property type="term" value="F:nucleic acid binding"/>
    <property type="evidence" value="ECO:0007669"/>
    <property type="project" value="InterPro"/>
</dbReference>
<dbReference type="AlphaFoldDB" id="A0A9Q1BH38"/>
<dbReference type="EMBL" id="JAIZAY010000018">
    <property type="protein sequence ID" value="KAJ8024949.1"/>
    <property type="molecule type" value="Genomic_DNA"/>
</dbReference>
<organism evidence="3 4">
    <name type="scientific">Holothuria leucospilota</name>
    <name type="common">Black long sea cucumber</name>
    <name type="synonym">Mertensiothuria leucospilota</name>
    <dbReference type="NCBI Taxonomy" id="206669"/>
    <lineage>
        <taxon>Eukaryota</taxon>
        <taxon>Metazoa</taxon>
        <taxon>Echinodermata</taxon>
        <taxon>Eleutherozoa</taxon>
        <taxon>Echinozoa</taxon>
        <taxon>Holothuroidea</taxon>
        <taxon>Aspidochirotacea</taxon>
        <taxon>Aspidochirotida</taxon>
        <taxon>Holothuriidae</taxon>
        <taxon>Holothuria</taxon>
    </lineage>
</organism>
<keyword evidence="1" id="KW-0862">Zinc</keyword>
<dbReference type="Proteomes" id="UP001152320">
    <property type="component" value="Chromosome 18"/>
</dbReference>
<evidence type="ECO:0000259" key="2">
    <source>
        <dbReference type="PROSITE" id="PS50158"/>
    </source>
</evidence>
<keyword evidence="4" id="KW-1185">Reference proteome</keyword>
<dbReference type="GO" id="GO:0008270">
    <property type="term" value="F:zinc ion binding"/>
    <property type="evidence" value="ECO:0007669"/>
    <property type="project" value="UniProtKB-KW"/>
</dbReference>